<name>A0ACB9MSZ0_BAUVA</name>
<gene>
    <name evidence="1" type="ORF">L6164_019801</name>
</gene>
<keyword evidence="2" id="KW-1185">Reference proteome</keyword>
<dbReference type="EMBL" id="CM039433">
    <property type="protein sequence ID" value="KAI4327327.1"/>
    <property type="molecule type" value="Genomic_DNA"/>
</dbReference>
<organism evidence="1 2">
    <name type="scientific">Bauhinia variegata</name>
    <name type="common">Purple orchid tree</name>
    <name type="synonym">Phanera variegata</name>
    <dbReference type="NCBI Taxonomy" id="167791"/>
    <lineage>
        <taxon>Eukaryota</taxon>
        <taxon>Viridiplantae</taxon>
        <taxon>Streptophyta</taxon>
        <taxon>Embryophyta</taxon>
        <taxon>Tracheophyta</taxon>
        <taxon>Spermatophyta</taxon>
        <taxon>Magnoliopsida</taxon>
        <taxon>eudicotyledons</taxon>
        <taxon>Gunneridae</taxon>
        <taxon>Pentapetalae</taxon>
        <taxon>rosids</taxon>
        <taxon>fabids</taxon>
        <taxon>Fabales</taxon>
        <taxon>Fabaceae</taxon>
        <taxon>Cercidoideae</taxon>
        <taxon>Cercideae</taxon>
        <taxon>Bauhiniinae</taxon>
        <taxon>Bauhinia</taxon>
    </lineage>
</organism>
<accession>A0ACB9MSZ0</accession>
<reference evidence="1 2" key="1">
    <citation type="journal article" date="2022" name="DNA Res.">
        <title>Chromosomal-level genome assembly of the orchid tree Bauhinia variegata (Leguminosae; Cercidoideae) supports the allotetraploid origin hypothesis of Bauhinia.</title>
        <authorList>
            <person name="Zhong Y."/>
            <person name="Chen Y."/>
            <person name="Zheng D."/>
            <person name="Pang J."/>
            <person name="Liu Y."/>
            <person name="Luo S."/>
            <person name="Meng S."/>
            <person name="Qian L."/>
            <person name="Wei D."/>
            <person name="Dai S."/>
            <person name="Zhou R."/>
        </authorList>
    </citation>
    <scope>NUCLEOTIDE SEQUENCE [LARGE SCALE GENOMIC DNA]</scope>
    <source>
        <strain evidence="1">BV-YZ2020</strain>
    </source>
</reference>
<evidence type="ECO:0000313" key="2">
    <source>
        <dbReference type="Proteomes" id="UP000828941"/>
    </source>
</evidence>
<sequence>MELAISIVIVEGLLCSMASLYLPLWILEASNFPLTVVGILLLHKHVENGEPFGLQILFNMYNGNKHLLFHLFLFTAYANSSDCDTDLIISLTWNYKLFERGNREMAQKGEETPKDVERWQVQLSLDVLNS</sequence>
<evidence type="ECO:0000313" key="1">
    <source>
        <dbReference type="EMBL" id="KAI4327327.1"/>
    </source>
</evidence>
<comment type="caution">
    <text evidence="1">The sequence shown here is derived from an EMBL/GenBank/DDBJ whole genome shotgun (WGS) entry which is preliminary data.</text>
</comment>
<dbReference type="Proteomes" id="UP000828941">
    <property type="component" value="Chromosome 8"/>
</dbReference>
<protein>
    <submittedName>
        <fullName evidence="1">Uncharacterized protein</fullName>
    </submittedName>
</protein>
<proteinExistence type="predicted"/>